<evidence type="ECO:0000256" key="6">
    <source>
        <dbReference type="ARBA" id="ARBA00022989"/>
    </source>
</evidence>
<dbReference type="InterPro" id="IPR023395">
    <property type="entry name" value="MCP_dom_sf"/>
</dbReference>
<name>A0A8H7SA33_9FUNG</name>
<dbReference type="Pfam" id="PF00153">
    <property type="entry name" value="Mito_carr"/>
    <property type="match status" value="3"/>
</dbReference>
<protein>
    <recommendedName>
        <fullName evidence="14">Mitochondrial carrier protein</fullName>
    </recommendedName>
</protein>
<dbReference type="Proteomes" id="UP000646827">
    <property type="component" value="Unassembled WGS sequence"/>
</dbReference>
<dbReference type="OrthoDB" id="14252at2759"/>
<evidence type="ECO:0000313" key="13">
    <source>
        <dbReference type="Proteomes" id="UP000646827"/>
    </source>
</evidence>
<keyword evidence="8 9" id="KW-0472">Membrane</keyword>
<dbReference type="PANTHER" id="PTHR45624:SF10">
    <property type="entry name" value="SLC (SOLUTE CARRIER) HOMOLOG"/>
    <property type="match status" value="1"/>
</dbReference>
<evidence type="ECO:0000313" key="12">
    <source>
        <dbReference type="EMBL" id="KAG2225557.1"/>
    </source>
</evidence>
<keyword evidence="4 9" id="KW-0812">Transmembrane</keyword>
<accession>A0A8H7SA33</accession>
<comment type="subcellular location">
    <subcellularLocation>
        <location evidence="1">Mitochondrion membrane</location>
        <topology evidence="1">Multi-pass membrane protein</topology>
    </subcellularLocation>
</comment>
<evidence type="ECO:0000256" key="9">
    <source>
        <dbReference type="PROSITE-ProRule" id="PRU00282"/>
    </source>
</evidence>
<dbReference type="InterPro" id="IPR018108">
    <property type="entry name" value="MCP_transmembrane"/>
</dbReference>
<comment type="caution">
    <text evidence="12">The sequence shown here is derived from an EMBL/GenBank/DDBJ whole genome shotgun (WGS) entry which is preliminary data.</text>
</comment>
<evidence type="ECO:0000256" key="10">
    <source>
        <dbReference type="RuleBase" id="RU000488"/>
    </source>
</evidence>
<feature type="transmembrane region" description="Helical" evidence="11">
    <location>
        <begin position="16"/>
        <end position="35"/>
    </location>
</feature>
<sequence length="308" mass="34003">MLQKNKLVTQVGRTLLYFYVKISQTDVVIAIYIIVKVRLQTQKAQTKYKGTWDCFVSTVRQEKIFGLYKGMASPAAGVAVVNALVFGSFDWLIKLQEKHGVNAQSDISFGRPIQQPSLLQIMGAGIGAGIITSFVTCPMELAKVQLQNQTLSTTMKGPIDCLAQIYKRRGVRGCFTGMAPTVLRELSFGPYFVTYECISRLSGNRNITGPEVIFAGGIAGMMAWCSTYPADVIKTRIQASPGEYKGMIDCARRCYQSEGIRIMFRGLLPTLLRAFPSNAATFVAYTWTMKMLTEDTSRFGQNSAAAII</sequence>
<dbReference type="EMBL" id="JAEPRB010000026">
    <property type="protein sequence ID" value="KAG2225557.1"/>
    <property type="molecule type" value="Genomic_DNA"/>
</dbReference>
<keyword evidence="3 10" id="KW-0813">Transport</keyword>
<evidence type="ECO:0000256" key="7">
    <source>
        <dbReference type="ARBA" id="ARBA00023128"/>
    </source>
</evidence>
<dbReference type="SUPFAM" id="SSF103506">
    <property type="entry name" value="Mitochondrial carrier"/>
    <property type="match status" value="1"/>
</dbReference>
<dbReference type="PROSITE" id="PS50920">
    <property type="entry name" value="SOLCAR"/>
    <property type="match status" value="3"/>
</dbReference>
<dbReference type="PANTHER" id="PTHR45624">
    <property type="entry name" value="MITOCHONDRIAL BASIC AMINO ACIDS TRANSPORTER-RELATED"/>
    <property type="match status" value="1"/>
</dbReference>
<feature type="repeat" description="Solcar" evidence="9">
    <location>
        <begin position="116"/>
        <end position="201"/>
    </location>
</feature>
<evidence type="ECO:0000256" key="11">
    <source>
        <dbReference type="SAM" id="Phobius"/>
    </source>
</evidence>
<comment type="similarity">
    <text evidence="2 10">Belongs to the mitochondrial carrier (TC 2.A.29) family.</text>
</comment>
<evidence type="ECO:0000256" key="5">
    <source>
        <dbReference type="ARBA" id="ARBA00022737"/>
    </source>
</evidence>
<keyword evidence="13" id="KW-1185">Reference proteome</keyword>
<proteinExistence type="inferred from homology"/>
<evidence type="ECO:0008006" key="14">
    <source>
        <dbReference type="Google" id="ProtNLM"/>
    </source>
</evidence>
<feature type="repeat" description="Solcar" evidence="9">
    <location>
        <begin position="12"/>
        <end position="95"/>
    </location>
</feature>
<dbReference type="AlphaFoldDB" id="A0A8H7SA33"/>
<evidence type="ECO:0000256" key="1">
    <source>
        <dbReference type="ARBA" id="ARBA00004225"/>
    </source>
</evidence>
<feature type="repeat" description="Solcar" evidence="9">
    <location>
        <begin position="207"/>
        <end position="291"/>
    </location>
</feature>
<evidence type="ECO:0000256" key="3">
    <source>
        <dbReference type="ARBA" id="ARBA00022448"/>
    </source>
</evidence>
<gene>
    <name evidence="12" type="ORF">INT45_013668</name>
</gene>
<keyword evidence="5" id="KW-0677">Repeat</keyword>
<dbReference type="InterPro" id="IPR050567">
    <property type="entry name" value="Mitochondrial_Carrier"/>
</dbReference>
<keyword evidence="6 11" id="KW-1133">Transmembrane helix</keyword>
<evidence type="ECO:0000256" key="8">
    <source>
        <dbReference type="ARBA" id="ARBA00023136"/>
    </source>
</evidence>
<organism evidence="12 13">
    <name type="scientific">Circinella minor</name>
    <dbReference type="NCBI Taxonomy" id="1195481"/>
    <lineage>
        <taxon>Eukaryota</taxon>
        <taxon>Fungi</taxon>
        <taxon>Fungi incertae sedis</taxon>
        <taxon>Mucoromycota</taxon>
        <taxon>Mucoromycotina</taxon>
        <taxon>Mucoromycetes</taxon>
        <taxon>Mucorales</taxon>
        <taxon>Lichtheimiaceae</taxon>
        <taxon>Circinella</taxon>
    </lineage>
</organism>
<dbReference type="GO" id="GO:0031966">
    <property type="term" value="C:mitochondrial membrane"/>
    <property type="evidence" value="ECO:0007669"/>
    <property type="project" value="UniProtKB-SubCell"/>
</dbReference>
<dbReference type="Gene3D" id="1.50.40.10">
    <property type="entry name" value="Mitochondrial carrier domain"/>
    <property type="match status" value="1"/>
</dbReference>
<dbReference type="GO" id="GO:0022857">
    <property type="term" value="F:transmembrane transporter activity"/>
    <property type="evidence" value="ECO:0007669"/>
    <property type="project" value="TreeGrafter"/>
</dbReference>
<reference evidence="12 13" key="1">
    <citation type="submission" date="2020-12" db="EMBL/GenBank/DDBJ databases">
        <title>Metabolic potential, ecology and presence of endohyphal bacteria is reflected in genomic diversity of Mucoromycotina.</title>
        <authorList>
            <person name="Muszewska A."/>
            <person name="Okrasinska A."/>
            <person name="Steczkiewicz K."/>
            <person name="Drgas O."/>
            <person name="Orlowska M."/>
            <person name="Perlinska-Lenart U."/>
            <person name="Aleksandrzak-Piekarczyk T."/>
            <person name="Szatraj K."/>
            <person name="Zielenkiewicz U."/>
            <person name="Pilsyk S."/>
            <person name="Malc E."/>
            <person name="Mieczkowski P."/>
            <person name="Kruszewska J.S."/>
            <person name="Biernat P."/>
            <person name="Pawlowska J."/>
        </authorList>
    </citation>
    <scope>NUCLEOTIDE SEQUENCE [LARGE SCALE GENOMIC DNA]</scope>
    <source>
        <strain evidence="12 13">CBS 142.35</strain>
    </source>
</reference>
<evidence type="ECO:0000256" key="2">
    <source>
        <dbReference type="ARBA" id="ARBA00006375"/>
    </source>
</evidence>
<keyword evidence="7" id="KW-0496">Mitochondrion</keyword>
<evidence type="ECO:0000256" key="4">
    <source>
        <dbReference type="ARBA" id="ARBA00022692"/>
    </source>
</evidence>